<keyword evidence="6" id="KW-0418">Kinase</keyword>
<dbReference type="InterPro" id="IPR013783">
    <property type="entry name" value="Ig-like_fold"/>
</dbReference>
<dbReference type="InterPro" id="IPR036890">
    <property type="entry name" value="HATPase_C_sf"/>
</dbReference>
<dbReference type="SUPFAM" id="SSF63829">
    <property type="entry name" value="Calcium-dependent phosphotriesterase"/>
    <property type="match status" value="3"/>
</dbReference>
<dbReference type="EC" id="2.7.13.3" evidence="2"/>
<dbReference type="InterPro" id="IPR015943">
    <property type="entry name" value="WD40/YVTN_repeat-like_dom_sf"/>
</dbReference>
<dbReference type="Gene3D" id="2.60.40.10">
    <property type="entry name" value="Immunoglobulins"/>
    <property type="match status" value="1"/>
</dbReference>
<dbReference type="InterPro" id="IPR003961">
    <property type="entry name" value="FN3_dom"/>
</dbReference>
<dbReference type="Pfam" id="PF07495">
    <property type="entry name" value="Y_Y_Y"/>
    <property type="match status" value="1"/>
</dbReference>
<dbReference type="PROSITE" id="PS50112">
    <property type="entry name" value="PAS"/>
    <property type="match status" value="1"/>
</dbReference>
<keyword evidence="8" id="KW-0902">Two-component regulatory system</keyword>
<dbReference type="SUPFAM" id="SSF55874">
    <property type="entry name" value="ATPase domain of HSP90 chaperone/DNA topoisomerase II/histidine kinase"/>
    <property type="match status" value="1"/>
</dbReference>
<dbReference type="Gene3D" id="2.130.10.10">
    <property type="entry name" value="YVTN repeat-like/Quinoprotein amine dehydrogenase"/>
    <property type="match status" value="3"/>
</dbReference>
<dbReference type="GO" id="GO:0000155">
    <property type="term" value="F:phosphorelay sensor kinase activity"/>
    <property type="evidence" value="ECO:0007669"/>
    <property type="project" value="InterPro"/>
</dbReference>
<evidence type="ECO:0000259" key="11">
    <source>
        <dbReference type="PROSITE" id="PS50113"/>
    </source>
</evidence>
<proteinExistence type="predicted"/>
<evidence type="ECO:0000256" key="7">
    <source>
        <dbReference type="ARBA" id="ARBA00022840"/>
    </source>
</evidence>
<dbReference type="EMBL" id="SHKW01000001">
    <property type="protein sequence ID" value="RZU41243.1"/>
    <property type="molecule type" value="Genomic_DNA"/>
</dbReference>
<dbReference type="AlphaFoldDB" id="A0A4Q7YVY8"/>
<dbReference type="CDD" id="cd00082">
    <property type="entry name" value="HisKA"/>
    <property type="match status" value="1"/>
</dbReference>
<comment type="caution">
    <text evidence="12">The sequence shown here is derived from an EMBL/GenBank/DDBJ whole genome shotgun (WGS) entry which is preliminary data.</text>
</comment>
<dbReference type="GO" id="GO:0005524">
    <property type="term" value="F:ATP binding"/>
    <property type="evidence" value="ECO:0007669"/>
    <property type="project" value="UniProtKB-KW"/>
</dbReference>
<dbReference type="Pfam" id="PF07494">
    <property type="entry name" value="Reg_prop"/>
    <property type="match status" value="5"/>
</dbReference>
<dbReference type="InterPro" id="IPR000014">
    <property type="entry name" value="PAS"/>
</dbReference>
<keyword evidence="4" id="KW-0808">Transferase</keyword>
<dbReference type="SUPFAM" id="SSF47384">
    <property type="entry name" value="Homodimeric domain of signal transducing histidine kinase"/>
    <property type="match status" value="1"/>
</dbReference>
<feature type="domain" description="PAS" evidence="10">
    <location>
        <begin position="820"/>
        <end position="891"/>
    </location>
</feature>
<dbReference type="InterPro" id="IPR011110">
    <property type="entry name" value="Reg_prop"/>
</dbReference>
<comment type="catalytic activity">
    <reaction evidence="1">
        <text>ATP + protein L-histidine = ADP + protein N-phospho-L-histidine.</text>
        <dbReference type="EC" id="2.7.13.3"/>
    </reaction>
</comment>
<evidence type="ECO:0000256" key="3">
    <source>
        <dbReference type="ARBA" id="ARBA00022553"/>
    </source>
</evidence>
<dbReference type="InterPro" id="IPR035965">
    <property type="entry name" value="PAS-like_dom_sf"/>
</dbReference>
<dbReference type="InterPro" id="IPR003661">
    <property type="entry name" value="HisK_dim/P_dom"/>
</dbReference>
<dbReference type="Gene3D" id="3.30.565.10">
    <property type="entry name" value="Histidine kinase-like ATPase, C-terminal domain"/>
    <property type="match status" value="1"/>
</dbReference>
<dbReference type="PRINTS" id="PR00344">
    <property type="entry name" value="BCTRLSENSOR"/>
</dbReference>
<gene>
    <name evidence="12" type="ORF">BDD14_2750</name>
</gene>
<dbReference type="CDD" id="cd00063">
    <property type="entry name" value="FN3"/>
    <property type="match status" value="1"/>
</dbReference>
<accession>A0A4Q7YVY8</accession>
<dbReference type="PANTHER" id="PTHR43547:SF2">
    <property type="entry name" value="HYBRID SIGNAL TRANSDUCTION HISTIDINE KINASE C"/>
    <property type="match status" value="1"/>
</dbReference>
<evidence type="ECO:0000313" key="12">
    <source>
        <dbReference type="EMBL" id="RZU41243.1"/>
    </source>
</evidence>
<dbReference type="InterPro" id="IPR005467">
    <property type="entry name" value="His_kinase_dom"/>
</dbReference>
<evidence type="ECO:0000256" key="6">
    <source>
        <dbReference type="ARBA" id="ARBA00022777"/>
    </source>
</evidence>
<evidence type="ECO:0000256" key="4">
    <source>
        <dbReference type="ARBA" id="ARBA00022679"/>
    </source>
</evidence>
<evidence type="ECO:0000259" key="9">
    <source>
        <dbReference type="PROSITE" id="PS50109"/>
    </source>
</evidence>
<feature type="domain" description="Histidine kinase" evidence="9">
    <location>
        <begin position="962"/>
        <end position="1175"/>
    </location>
</feature>
<keyword evidence="13" id="KW-1185">Reference proteome</keyword>
<dbReference type="InterPro" id="IPR036097">
    <property type="entry name" value="HisK_dim/P_sf"/>
</dbReference>
<dbReference type="InterPro" id="IPR011123">
    <property type="entry name" value="Y_Y_Y"/>
</dbReference>
<dbReference type="Pfam" id="PF00512">
    <property type="entry name" value="HisKA"/>
    <property type="match status" value="1"/>
</dbReference>
<evidence type="ECO:0000256" key="1">
    <source>
        <dbReference type="ARBA" id="ARBA00000085"/>
    </source>
</evidence>
<keyword evidence="5" id="KW-0547">Nucleotide-binding</keyword>
<keyword evidence="7" id="KW-0067">ATP-binding</keyword>
<dbReference type="Pfam" id="PF02518">
    <property type="entry name" value="HATPase_c"/>
    <property type="match status" value="1"/>
</dbReference>
<dbReference type="NCBIfam" id="TIGR00229">
    <property type="entry name" value="sensory_box"/>
    <property type="match status" value="1"/>
</dbReference>
<keyword evidence="3" id="KW-0597">Phosphoprotein</keyword>
<dbReference type="InterPro" id="IPR000700">
    <property type="entry name" value="PAS-assoc_C"/>
</dbReference>
<name>A0A4Q7YVY8_9BACT</name>
<evidence type="ECO:0000313" key="13">
    <source>
        <dbReference type="Proteomes" id="UP000292958"/>
    </source>
</evidence>
<dbReference type="InterPro" id="IPR013655">
    <property type="entry name" value="PAS_fold_3"/>
</dbReference>
<feature type="domain" description="PAC" evidence="11">
    <location>
        <begin position="893"/>
        <end position="946"/>
    </location>
</feature>
<dbReference type="SMART" id="SM00387">
    <property type="entry name" value="HATPase_c"/>
    <property type="match status" value="1"/>
</dbReference>
<dbReference type="PROSITE" id="PS50109">
    <property type="entry name" value="HIS_KIN"/>
    <property type="match status" value="1"/>
</dbReference>
<dbReference type="Proteomes" id="UP000292958">
    <property type="component" value="Unassembled WGS sequence"/>
</dbReference>
<reference evidence="12 13" key="1">
    <citation type="submission" date="2019-02" db="EMBL/GenBank/DDBJ databases">
        <title>Genomic Encyclopedia of Archaeal and Bacterial Type Strains, Phase II (KMG-II): from individual species to whole genera.</title>
        <authorList>
            <person name="Goeker M."/>
        </authorList>
    </citation>
    <scope>NUCLEOTIDE SEQUENCE [LARGE SCALE GENOMIC DNA]</scope>
    <source>
        <strain evidence="12 13">DSM 18101</strain>
    </source>
</reference>
<organism evidence="12 13">
    <name type="scientific">Edaphobacter modestus</name>
    <dbReference type="NCBI Taxonomy" id="388466"/>
    <lineage>
        <taxon>Bacteria</taxon>
        <taxon>Pseudomonadati</taxon>
        <taxon>Acidobacteriota</taxon>
        <taxon>Terriglobia</taxon>
        <taxon>Terriglobales</taxon>
        <taxon>Acidobacteriaceae</taxon>
        <taxon>Edaphobacter</taxon>
    </lineage>
</organism>
<dbReference type="SMART" id="SM00091">
    <property type="entry name" value="PAS"/>
    <property type="match status" value="1"/>
</dbReference>
<evidence type="ECO:0000256" key="5">
    <source>
        <dbReference type="ARBA" id="ARBA00022741"/>
    </source>
</evidence>
<dbReference type="PANTHER" id="PTHR43547">
    <property type="entry name" value="TWO-COMPONENT HISTIDINE KINASE"/>
    <property type="match status" value="1"/>
</dbReference>
<dbReference type="InterPro" id="IPR003594">
    <property type="entry name" value="HATPase_dom"/>
</dbReference>
<sequence length="1182" mass="130041">MNWSSISSPICPEVAQKSHWPLVCIALALFAVLGPVSSGQRLNPNHAVSQYARETWGEKQGFPDDEVTAFAQTSDGYLWIGTKKALIRFDGLDFKVFRQAVPGTLQIGAVQALKTDSRGDLWILLESSQILRLHNGRFELGREGAQFAVSAIGTRRDGTTLFASLTGLGILTFDGEKYEVLASQANNLPTRNSMIAVQGDDDLFARFNWATGVAQDRVADSAVVAIAEASDRKIWMATPDHGFSYLFDGRLSRVAKGTIGGKTTSLLPLDNGEMWIGTDKGVLRWDGAKLTQMGIPASLRRADVHALLRGHDSSIWVGTAKGLIHANRDEILFDAKLPGDSGPVTALFEDREGNLWVGRSNGIERLRSSLFATYPVEDGRSESGGPVYVDEDGRAWFAPLQGSLHWLKGAETGTIENNSLSQDVVYSIAGKKNEVWIGRQHGGLTRLAFGPKEISTRAYTVTDGLAQNSVYAVYVSQDGAVWSGTLNSGVSKLKDDHFTNYTKNDGLISDTVSSIAEGTDGSMWFGTPEGLSQLSKNGWRNYAVRDGLTSPDVTCLLEDSTGVLWIGTSGGLSFLREGSIQTPRGTQEWLREPVFGMAQDSNGGLWIATRNRVLRAMLNRLTSGQALNDSAFRFYGQDDGLRGTEGVKRFRSVVKDAEGNVWFSTSRGLSVVNPYRSAASPLPALLHIEAARIDGREVNLGQSIRVTPDERRIVFDYVGLSLASPERIRYRYRLEGFDRGWSETVSTREATFDNLSPGTYRFRVICSNSDGIWNSEDASIEFSVLPAFYQTNWFRLACIAGFLALLWGVYQMRVHHLQEQERKFRDTVETMPALAFVVDRRGNRTFFNRGWLEYTGLSSEQASGSGWEVAVHPDDLKRVTERWRESQMTGEPLDYEARLRGGSDGVYRWFQTRARPLRDNRGKIVKWCAVANDIEDRRHAEELQAELAHTNRVSTLGELAASISHELKQPICAAVTYAQTSLRWLNRDQPDLDEARRATAESVKDGVRAANIIDRLGSLFKKTPPQRESVDVDEIIGEIVLLLRGEANRYDVSIRTDLAADLPKITADRVQLQQVLMNLMLNGIQAMKETGGVLTVKTGPGEGGQVLISVSDTGVGLPAGRADEIFNAFFTTKTQGTGMGLAISRSIVESHGGRLWATSHDGRGATFHFTLPTAVVEVSAAI</sequence>
<dbReference type="GO" id="GO:0042802">
    <property type="term" value="F:identical protein binding"/>
    <property type="evidence" value="ECO:0007669"/>
    <property type="project" value="UniProtKB-ARBA"/>
</dbReference>
<dbReference type="InterPro" id="IPR004358">
    <property type="entry name" value="Sig_transdc_His_kin-like_C"/>
</dbReference>
<dbReference type="SUPFAM" id="SSF55785">
    <property type="entry name" value="PYP-like sensor domain (PAS domain)"/>
    <property type="match status" value="1"/>
</dbReference>
<dbReference type="Gene3D" id="3.30.450.20">
    <property type="entry name" value="PAS domain"/>
    <property type="match status" value="1"/>
</dbReference>
<protein>
    <recommendedName>
        <fullName evidence="2">histidine kinase</fullName>
        <ecNumber evidence="2">2.7.13.3</ecNumber>
    </recommendedName>
</protein>
<dbReference type="PROSITE" id="PS50113">
    <property type="entry name" value="PAC"/>
    <property type="match status" value="1"/>
</dbReference>
<evidence type="ECO:0000259" key="10">
    <source>
        <dbReference type="PROSITE" id="PS50112"/>
    </source>
</evidence>
<dbReference type="FunFam" id="3.30.565.10:FF:000042">
    <property type="entry name" value="Two-component sensor histidine kinase KdpD"/>
    <property type="match status" value="1"/>
</dbReference>
<evidence type="ECO:0000256" key="8">
    <source>
        <dbReference type="ARBA" id="ARBA00023012"/>
    </source>
</evidence>
<dbReference type="Pfam" id="PF08447">
    <property type="entry name" value="PAS_3"/>
    <property type="match status" value="1"/>
</dbReference>
<dbReference type="SMART" id="SM00388">
    <property type="entry name" value="HisKA"/>
    <property type="match status" value="1"/>
</dbReference>
<dbReference type="FunFam" id="3.30.450.20:FF:000099">
    <property type="entry name" value="Sensory box sensor histidine kinase"/>
    <property type="match status" value="1"/>
</dbReference>
<dbReference type="Gene3D" id="1.10.287.130">
    <property type="match status" value="1"/>
</dbReference>
<dbReference type="CDD" id="cd00130">
    <property type="entry name" value="PAS"/>
    <property type="match status" value="1"/>
</dbReference>
<evidence type="ECO:0000256" key="2">
    <source>
        <dbReference type="ARBA" id="ARBA00012438"/>
    </source>
</evidence>